<keyword evidence="1" id="KW-1133">Transmembrane helix</keyword>
<evidence type="ECO:0000313" key="3">
    <source>
        <dbReference type="Proteomes" id="UP000231134"/>
    </source>
</evidence>
<evidence type="ECO:0000256" key="1">
    <source>
        <dbReference type="SAM" id="Phobius"/>
    </source>
</evidence>
<dbReference type="EMBL" id="PGEX01000001">
    <property type="protein sequence ID" value="PJJ42676.1"/>
    <property type="molecule type" value="Genomic_DNA"/>
</dbReference>
<gene>
    <name evidence="2" type="ORF">BGX16_2718</name>
</gene>
<reference evidence="2 3" key="1">
    <citation type="submission" date="2017-11" db="EMBL/GenBank/DDBJ databases">
        <title>Animal gut microbial communities from fecal samples from Wisconsin, USA.</title>
        <authorList>
            <person name="Neumann A."/>
        </authorList>
    </citation>
    <scope>NUCLEOTIDE SEQUENCE [LARGE SCALE GENOMIC DNA]</scope>
    <source>
        <strain evidence="2 3">UWS3</strain>
    </source>
</reference>
<feature type="transmembrane region" description="Helical" evidence="1">
    <location>
        <begin position="36"/>
        <end position="54"/>
    </location>
</feature>
<keyword evidence="3" id="KW-1185">Reference proteome</keyword>
<keyword evidence="1" id="KW-0472">Membrane</keyword>
<sequence length="245" mass="26330">MPAFDLISLAILWSIALLALIQTLNATGAIKAAISGIVTVIIFLMAIFFSFLKVEGYGTFLSRELSPSAIIAANIAANEAMAKERAADSAKVSFDAKPATIELSSSAKKEALNSVERYVSHAEKIADEALDLAAQIGDIDALPNDISEPNREKAESKALAIRNSTAKVNGKATTLFHPRSLSELHQQLIRATESLRLAGYALHAYTTLENAEDRKTQFEQSKRQAVSAAKAITLYKTALGNVIVK</sequence>
<comment type="caution">
    <text evidence="2">The sequence shown here is derived from an EMBL/GenBank/DDBJ whole genome shotgun (WGS) entry which is preliminary data.</text>
</comment>
<dbReference type="Proteomes" id="UP000231134">
    <property type="component" value="Unassembled WGS sequence"/>
</dbReference>
<accession>A0A2M9AAB4</accession>
<proteinExistence type="predicted"/>
<protein>
    <submittedName>
        <fullName evidence="2">Uncharacterized protein</fullName>
    </submittedName>
</protein>
<dbReference type="AlphaFoldDB" id="A0A2M9AAB4"/>
<dbReference type="RefSeq" id="WP_100426522.1">
    <property type="nucleotide sequence ID" value="NZ_PGEX01000001.1"/>
</dbReference>
<name>A0A2M9AAB4_9BACT</name>
<organism evidence="2 3">
    <name type="scientific">Hallerella succinigenes</name>
    <dbReference type="NCBI Taxonomy" id="1896222"/>
    <lineage>
        <taxon>Bacteria</taxon>
        <taxon>Pseudomonadati</taxon>
        <taxon>Fibrobacterota</taxon>
        <taxon>Fibrobacteria</taxon>
        <taxon>Fibrobacterales</taxon>
        <taxon>Fibrobacteraceae</taxon>
        <taxon>Hallerella</taxon>
    </lineage>
</organism>
<keyword evidence="1" id="KW-0812">Transmembrane</keyword>
<evidence type="ECO:0000313" key="2">
    <source>
        <dbReference type="EMBL" id="PJJ42676.1"/>
    </source>
</evidence>
<dbReference type="OrthoDB" id="9814369at2"/>